<feature type="transmembrane region" description="Helical" evidence="5">
    <location>
        <begin position="20"/>
        <end position="42"/>
    </location>
</feature>
<keyword evidence="2 5" id="KW-0812">Transmembrane</keyword>
<dbReference type="OrthoDB" id="4829at2759"/>
<organism evidence="6 7">
    <name type="scientific">Tetrabaena socialis</name>
    <dbReference type="NCBI Taxonomy" id="47790"/>
    <lineage>
        <taxon>Eukaryota</taxon>
        <taxon>Viridiplantae</taxon>
        <taxon>Chlorophyta</taxon>
        <taxon>core chlorophytes</taxon>
        <taxon>Chlorophyceae</taxon>
        <taxon>CS clade</taxon>
        <taxon>Chlamydomonadales</taxon>
        <taxon>Tetrabaenaceae</taxon>
        <taxon>Tetrabaena</taxon>
    </lineage>
</organism>
<dbReference type="InterPro" id="IPR023271">
    <property type="entry name" value="Aquaporin-like"/>
</dbReference>
<evidence type="ECO:0000256" key="5">
    <source>
        <dbReference type="SAM" id="Phobius"/>
    </source>
</evidence>
<comment type="subcellular location">
    <subcellularLocation>
        <location evidence="1">Membrane</location>
        <topology evidence="1">Multi-pass membrane protein</topology>
    </subcellularLocation>
</comment>
<evidence type="ECO:0000256" key="3">
    <source>
        <dbReference type="ARBA" id="ARBA00022989"/>
    </source>
</evidence>
<evidence type="ECO:0000256" key="1">
    <source>
        <dbReference type="ARBA" id="ARBA00004141"/>
    </source>
</evidence>
<protein>
    <submittedName>
        <fullName evidence="6">Uncharacterized protein</fullName>
    </submittedName>
</protein>
<dbReference type="EMBL" id="PGGS01000043">
    <property type="protein sequence ID" value="PNH10903.1"/>
    <property type="molecule type" value="Genomic_DNA"/>
</dbReference>
<gene>
    <name evidence="6" type="ORF">TSOC_002293</name>
</gene>
<evidence type="ECO:0000313" key="6">
    <source>
        <dbReference type="EMBL" id="PNH10903.1"/>
    </source>
</evidence>
<evidence type="ECO:0000256" key="4">
    <source>
        <dbReference type="ARBA" id="ARBA00023136"/>
    </source>
</evidence>
<keyword evidence="4 5" id="KW-0472">Membrane</keyword>
<dbReference type="AlphaFoldDB" id="A0A2J8AEG2"/>
<sequence>MLGSGIPLHTMICSNWIPATIGNIIGGAFFVGTLYAGAYGTLYDRMWLRCLQAYVFVLPKSVRERIAAAHRSVHNTVYSWVDWDAITTPACELAARQEAAAAAAKSAPPAPSRSASSAIVMAASEAPRRLATAAAAALRNPKLTPFEQRRSDRGLGSDVV</sequence>
<accession>A0A2J8AEG2</accession>
<dbReference type="Proteomes" id="UP000236333">
    <property type="component" value="Unassembled WGS sequence"/>
</dbReference>
<proteinExistence type="predicted"/>
<dbReference type="GO" id="GO:0016020">
    <property type="term" value="C:membrane"/>
    <property type="evidence" value="ECO:0007669"/>
    <property type="project" value="UniProtKB-SubCell"/>
</dbReference>
<comment type="caution">
    <text evidence="6">The sequence shown here is derived from an EMBL/GenBank/DDBJ whole genome shotgun (WGS) entry which is preliminary data.</text>
</comment>
<dbReference type="Gene3D" id="1.20.1080.10">
    <property type="entry name" value="Glycerol uptake facilitator protein"/>
    <property type="match status" value="1"/>
</dbReference>
<evidence type="ECO:0000313" key="7">
    <source>
        <dbReference type="Proteomes" id="UP000236333"/>
    </source>
</evidence>
<keyword evidence="3 5" id="KW-1133">Transmembrane helix</keyword>
<evidence type="ECO:0000256" key="2">
    <source>
        <dbReference type="ARBA" id="ARBA00022692"/>
    </source>
</evidence>
<keyword evidence="7" id="KW-1185">Reference proteome</keyword>
<name>A0A2J8AEG2_9CHLO</name>
<reference evidence="6 7" key="1">
    <citation type="journal article" date="2017" name="Mol. Biol. Evol.">
        <title>The 4-celled Tetrabaena socialis nuclear genome reveals the essential components for genetic control of cell number at the origin of multicellularity in the volvocine lineage.</title>
        <authorList>
            <person name="Featherston J."/>
            <person name="Arakaki Y."/>
            <person name="Hanschen E.R."/>
            <person name="Ferris P.J."/>
            <person name="Michod R.E."/>
            <person name="Olson B.J.S.C."/>
            <person name="Nozaki H."/>
            <person name="Durand P.M."/>
        </authorList>
    </citation>
    <scope>NUCLEOTIDE SEQUENCE [LARGE SCALE GENOMIC DNA]</scope>
    <source>
        <strain evidence="6 7">NIES-571</strain>
    </source>
</reference>